<keyword evidence="15" id="KW-1185">Reference proteome</keyword>
<keyword evidence="7" id="KW-0804">Transcription</keyword>
<dbReference type="OrthoDB" id="282270at2759"/>
<dbReference type="STRING" id="1504633.A0A2T7EYK5"/>
<dbReference type="InterPro" id="IPR034012">
    <property type="entry name" value="Zn_ribbon_RPB9_C"/>
</dbReference>
<dbReference type="FunFam" id="2.20.25.10:FF:000008">
    <property type="entry name" value="DNA-directed RNA polymerase II subunit RPB9"/>
    <property type="match status" value="1"/>
</dbReference>
<dbReference type="PROSITE" id="PS51133">
    <property type="entry name" value="ZF_TFIIS_2"/>
    <property type="match status" value="1"/>
</dbReference>
<dbReference type="GO" id="GO:0005730">
    <property type="term" value="C:nucleolus"/>
    <property type="evidence" value="ECO:0007669"/>
    <property type="project" value="UniProtKB-SubCell"/>
</dbReference>
<evidence type="ECO:0000313" key="14">
    <source>
        <dbReference type="EMBL" id="PUZ72902.1"/>
    </source>
</evidence>
<comment type="similarity">
    <text evidence="2">Belongs to the archaeal RpoM/eukaryotic RPA12/RPB9/RPC11 RNA polymerase family.</text>
</comment>
<dbReference type="PANTHER" id="PTHR11239:SF16">
    <property type="entry name" value="DNA-DIRECTED RNA POLYMERASE SUBUNIT"/>
    <property type="match status" value="1"/>
</dbReference>
<dbReference type="InterPro" id="IPR019761">
    <property type="entry name" value="DNA-dir_RNA_pol-M_15_CS"/>
</dbReference>
<dbReference type="GO" id="GO:0006283">
    <property type="term" value="P:transcription-coupled nucleotide-excision repair"/>
    <property type="evidence" value="ECO:0007669"/>
    <property type="project" value="TreeGrafter"/>
</dbReference>
<dbReference type="Proteomes" id="UP000244336">
    <property type="component" value="Chromosome 2"/>
</dbReference>
<keyword evidence="3" id="KW-0240">DNA-directed RNA polymerase</keyword>
<evidence type="ECO:0000256" key="10">
    <source>
        <dbReference type="ARBA" id="ARBA00063449"/>
    </source>
</evidence>
<comment type="subunit">
    <text evidence="10">Component of the RNA polymerase II, IV and V complexes. Interacts with NRPD1.</text>
</comment>
<gene>
    <name evidence="14" type="ORF">GQ55_2G432900</name>
</gene>
<evidence type="ECO:0000256" key="9">
    <source>
        <dbReference type="ARBA" id="ARBA00055413"/>
    </source>
</evidence>
<dbReference type="GO" id="GO:0003676">
    <property type="term" value="F:nucleic acid binding"/>
    <property type="evidence" value="ECO:0007669"/>
    <property type="project" value="InterPro"/>
</dbReference>
<feature type="domain" description="TFIIS-type" evidence="13">
    <location>
        <begin position="127"/>
        <end position="168"/>
    </location>
</feature>
<feature type="region of interest" description="Disordered" evidence="12">
    <location>
        <begin position="25"/>
        <end position="50"/>
    </location>
</feature>
<evidence type="ECO:0000256" key="6">
    <source>
        <dbReference type="ARBA" id="ARBA00022833"/>
    </source>
</evidence>
<keyword evidence="6" id="KW-0862">Zinc</keyword>
<dbReference type="GO" id="GO:0008270">
    <property type="term" value="F:zinc ion binding"/>
    <property type="evidence" value="ECO:0007669"/>
    <property type="project" value="UniProtKB-KW"/>
</dbReference>
<evidence type="ECO:0000256" key="2">
    <source>
        <dbReference type="ARBA" id="ARBA00008925"/>
    </source>
</evidence>
<keyword evidence="8" id="KW-0539">Nucleus</keyword>
<evidence type="ECO:0000256" key="11">
    <source>
        <dbReference type="PROSITE-ProRule" id="PRU00472"/>
    </source>
</evidence>
<keyword evidence="5 11" id="KW-0863">Zinc-finger</keyword>
<dbReference type="GO" id="GO:0003899">
    <property type="term" value="F:DNA-directed RNA polymerase activity"/>
    <property type="evidence" value="ECO:0007669"/>
    <property type="project" value="InterPro"/>
</dbReference>
<reference evidence="14 15" key="1">
    <citation type="submission" date="2018-04" db="EMBL/GenBank/DDBJ databases">
        <title>WGS assembly of Panicum hallii var. hallii HAL2.</title>
        <authorList>
            <person name="Lovell J."/>
            <person name="Jenkins J."/>
            <person name="Lowry D."/>
            <person name="Mamidi S."/>
            <person name="Sreedasyam A."/>
            <person name="Weng X."/>
            <person name="Barry K."/>
            <person name="Bonette J."/>
            <person name="Campitelli B."/>
            <person name="Daum C."/>
            <person name="Gordon S."/>
            <person name="Gould B."/>
            <person name="Lipzen A."/>
            <person name="MacQueen A."/>
            <person name="Palacio-Mejia J."/>
            <person name="Plott C."/>
            <person name="Shakirov E."/>
            <person name="Shu S."/>
            <person name="Yoshinaga Y."/>
            <person name="Zane M."/>
            <person name="Rokhsar D."/>
            <person name="Grimwood J."/>
            <person name="Schmutz J."/>
            <person name="Juenger T."/>
        </authorList>
    </citation>
    <scope>NUCLEOTIDE SEQUENCE [LARGE SCALE GENOMIC DNA]</scope>
    <source>
        <strain evidence="15">cv. HAL2</strain>
    </source>
</reference>
<protein>
    <recommendedName>
        <fullName evidence="13">TFIIS-type domain-containing protein</fullName>
    </recommendedName>
</protein>
<keyword evidence="4" id="KW-0479">Metal-binding</keyword>
<dbReference type="PROSITE" id="PS01030">
    <property type="entry name" value="RNA_POL_M_15KD"/>
    <property type="match status" value="1"/>
</dbReference>
<dbReference type="GO" id="GO:0006367">
    <property type="term" value="P:transcription initiation at RNA polymerase II promoter"/>
    <property type="evidence" value="ECO:0007669"/>
    <property type="project" value="TreeGrafter"/>
</dbReference>
<sequence length="169" mass="19103">MGPGMALSGHWHVGCIWPACQKSQSEKEQKGEAEKGTSRHRAEGERQGHRGDETTMSALKFCRECNNMLYPREDKETCTLLYACQSCEHQEVASDTCVYKRVLRKPSGEPKDVLKDVAADPSLPRTRSVRCYNCNHPEAAFFQAPTKGEQAMTLYFICCNPSCGHRWRD</sequence>
<dbReference type="GO" id="GO:0000419">
    <property type="term" value="C:RNA polymerase V complex"/>
    <property type="evidence" value="ECO:0007669"/>
    <property type="project" value="UniProtKB-ARBA"/>
</dbReference>
<dbReference type="InterPro" id="IPR001529">
    <property type="entry name" value="Zn_ribbon_RPB9"/>
</dbReference>
<comment type="subcellular location">
    <subcellularLocation>
        <location evidence="1">Nucleus</location>
        <location evidence="1">Nucleolus</location>
    </subcellularLocation>
</comment>
<accession>A0A2T7EYK5</accession>
<dbReference type="EMBL" id="CM009750">
    <property type="protein sequence ID" value="PUZ72902.1"/>
    <property type="molecule type" value="Genomic_DNA"/>
</dbReference>
<evidence type="ECO:0000313" key="15">
    <source>
        <dbReference type="Proteomes" id="UP000244336"/>
    </source>
</evidence>
<evidence type="ECO:0000256" key="12">
    <source>
        <dbReference type="SAM" id="MobiDB-lite"/>
    </source>
</evidence>
<dbReference type="GO" id="GO:0005665">
    <property type="term" value="C:RNA polymerase II, core complex"/>
    <property type="evidence" value="ECO:0007669"/>
    <property type="project" value="TreeGrafter"/>
</dbReference>
<dbReference type="CDD" id="cd10508">
    <property type="entry name" value="Zn-ribbon_RPB9"/>
    <property type="match status" value="1"/>
</dbReference>
<evidence type="ECO:0000256" key="7">
    <source>
        <dbReference type="ARBA" id="ARBA00023163"/>
    </source>
</evidence>
<dbReference type="AlphaFoldDB" id="A0A2T7EYK5"/>
<dbReference type="PANTHER" id="PTHR11239">
    <property type="entry name" value="DNA-DIRECTED RNA POLYMERASE"/>
    <property type="match status" value="1"/>
</dbReference>
<dbReference type="InterPro" id="IPR012164">
    <property type="entry name" value="Rpa12/Rpb9/Rpc10/TFS"/>
</dbReference>
<dbReference type="FunFam" id="2.20.25.10:FF:000004">
    <property type="entry name" value="DNA-directed RNA polymerase subunit"/>
    <property type="match status" value="1"/>
</dbReference>
<dbReference type="GO" id="GO:0001193">
    <property type="term" value="P:maintenance of transcriptional fidelity during transcription elongation by RNA polymerase II"/>
    <property type="evidence" value="ECO:0007669"/>
    <property type="project" value="TreeGrafter"/>
</dbReference>
<organism evidence="14 15">
    <name type="scientific">Panicum hallii var. hallii</name>
    <dbReference type="NCBI Taxonomy" id="1504633"/>
    <lineage>
        <taxon>Eukaryota</taxon>
        <taxon>Viridiplantae</taxon>
        <taxon>Streptophyta</taxon>
        <taxon>Embryophyta</taxon>
        <taxon>Tracheophyta</taxon>
        <taxon>Spermatophyta</taxon>
        <taxon>Magnoliopsida</taxon>
        <taxon>Liliopsida</taxon>
        <taxon>Poales</taxon>
        <taxon>Poaceae</taxon>
        <taxon>PACMAD clade</taxon>
        <taxon>Panicoideae</taxon>
        <taxon>Panicodae</taxon>
        <taxon>Paniceae</taxon>
        <taxon>Panicinae</taxon>
        <taxon>Panicum</taxon>
        <taxon>Panicum sect. Panicum</taxon>
    </lineage>
</organism>
<proteinExistence type="inferred from homology"/>
<comment type="function">
    <text evidence="9">DNA-dependent RNA polymerase catalyzes the transcription of DNA into RNA using the four ribonucleoside triphosphates as substrates. Component of RNA polymerase II which synthesizes mRNA precursors and many functional non-coding RNAs. Pol II is the central component of the basal RNA polymerase II transcription machinery. It is composed of mobile elements that move relative to each other. Component of RNA polymerases IV and V which mediate short-interfering RNAs (siRNA) accumulation and subsequent RNA-directed DNA methylation-dependent (RdDM) transcriptional gene silencing (TGS) of endogenous repeated sequences, including transposable elements. Required for RNA silencing.</text>
</comment>
<dbReference type="Pfam" id="PF01096">
    <property type="entry name" value="Zn_ribbon_TFIIS"/>
    <property type="match status" value="1"/>
</dbReference>
<dbReference type="Gramene" id="PUZ72902">
    <property type="protein sequence ID" value="PUZ72902"/>
    <property type="gene ID" value="GQ55_2G432900"/>
</dbReference>
<dbReference type="SMART" id="SM00661">
    <property type="entry name" value="RPOL9"/>
    <property type="match status" value="1"/>
</dbReference>
<evidence type="ECO:0000256" key="1">
    <source>
        <dbReference type="ARBA" id="ARBA00004604"/>
    </source>
</evidence>
<dbReference type="SUPFAM" id="SSF57783">
    <property type="entry name" value="Zinc beta-ribbon"/>
    <property type="match status" value="2"/>
</dbReference>
<evidence type="ECO:0000256" key="4">
    <source>
        <dbReference type="ARBA" id="ARBA00022723"/>
    </source>
</evidence>
<evidence type="ECO:0000256" key="8">
    <source>
        <dbReference type="ARBA" id="ARBA00023242"/>
    </source>
</evidence>
<name>A0A2T7EYK5_9POAL</name>
<dbReference type="InterPro" id="IPR001222">
    <property type="entry name" value="Znf_TFIIS"/>
</dbReference>
<evidence type="ECO:0000256" key="5">
    <source>
        <dbReference type="ARBA" id="ARBA00022771"/>
    </source>
</evidence>
<dbReference type="Pfam" id="PF02150">
    <property type="entry name" value="Zn_ribbon_RPB9"/>
    <property type="match status" value="1"/>
</dbReference>
<evidence type="ECO:0000259" key="13">
    <source>
        <dbReference type="PROSITE" id="PS51133"/>
    </source>
</evidence>
<evidence type="ECO:0000256" key="3">
    <source>
        <dbReference type="ARBA" id="ARBA00022478"/>
    </source>
</evidence>
<dbReference type="Gene3D" id="2.20.25.10">
    <property type="match status" value="2"/>
</dbReference>